<sequence>MGINDENADEYVEAVDDDESIKVSVKDNEVNINDLFEGLVSNISIDEVMM</sequence>
<dbReference type="HOGENOM" id="CLU_3116456_0_0_9"/>
<protein>
    <submittedName>
        <fullName evidence="1">Uncharacterized protein</fullName>
    </submittedName>
</protein>
<proteinExistence type="predicted"/>
<dbReference type="STRING" id="36745.CLSAP_19970"/>
<organism evidence="1 2">
    <name type="scientific">Clostridium saccharoperbutylacetonicum N1-4(HMT)</name>
    <dbReference type="NCBI Taxonomy" id="931276"/>
    <lineage>
        <taxon>Bacteria</taxon>
        <taxon>Bacillati</taxon>
        <taxon>Bacillota</taxon>
        <taxon>Clostridia</taxon>
        <taxon>Eubacteriales</taxon>
        <taxon>Clostridiaceae</taxon>
        <taxon>Clostridium</taxon>
    </lineage>
</organism>
<accession>M1MDD8</accession>
<dbReference type="EMBL" id="CP004121">
    <property type="protein sequence ID" value="AGF55939.1"/>
    <property type="molecule type" value="Genomic_DNA"/>
</dbReference>
<dbReference type="PATRIC" id="fig|931276.5.peg.2171"/>
<keyword evidence="2" id="KW-1185">Reference proteome</keyword>
<name>M1MDD8_9CLOT</name>
<gene>
    <name evidence="1" type="ORF">Cspa_c21740</name>
</gene>
<dbReference type="AlphaFoldDB" id="M1MDD8"/>
<dbReference type="Proteomes" id="UP000011728">
    <property type="component" value="Chromosome"/>
</dbReference>
<evidence type="ECO:0000313" key="1">
    <source>
        <dbReference type="EMBL" id="AGF55939.1"/>
    </source>
</evidence>
<dbReference type="KEGG" id="csr:Cspa_c21740"/>
<reference evidence="1 2" key="1">
    <citation type="submission" date="2013-02" db="EMBL/GenBank/DDBJ databases">
        <title>Genome sequence of Clostridium saccharoperbutylacetonicum N1-4(HMT).</title>
        <authorList>
            <person name="Poehlein A."/>
            <person name="Daniel R."/>
        </authorList>
    </citation>
    <scope>NUCLEOTIDE SEQUENCE [LARGE SCALE GENOMIC DNA]</scope>
    <source>
        <strain evidence="2">N1-4(HMT)</strain>
    </source>
</reference>
<evidence type="ECO:0000313" key="2">
    <source>
        <dbReference type="Proteomes" id="UP000011728"/>
    </source>
</evidence>
<dbReference type="RefSeq" id="WP_015392258.1">
    <property type="nucleotide sequence ID" value="NC_020291.1"/>
</dbReference>